<keyword evidence="3" id="KW-1185">Reference proteome</keyword>
<dbReference type="RefSeq" id="WP_190428056.1">
    <property type="nucleotide sequence ID" value="NZ_JAMPKK010000044.1"/>
</dbReference>
<dbReference type="PANTHER" id="PTHR13696:SF52">
    <property type="entry name" value="PARA FAMILY PROTEIN CT_582"/>
    <property type="match status" value="1"/>
</dbReference>
<dbReference type="InterPro" id="IPR050678">
    <property type="entry name" value="DNA_Partitioning_ATPase"/>
</dbReference>
<evidence type="ECO:0000259" key="1">
    <source>
        <dbReference type="Pfam" id="PF13614"/>
    </source>
</evidence>
<gene>
    <name evidence="2" type="ORF">NDI37_18525</name>
</gene>
<dbReference type="PANTHER" id="PTHR13696">
    <property type="entry name" value="P-LOOP CONTAINING NUCLEOSIDE TRIPHOSPHATE HYDROLASE"/>
    <property type="match status" value="1"/>
</dbReference>
<organism evidence="2 3">
    <name type="scientific">Funiculus sociatus GB2-A5</name>
    <dbReference type="NCBI Taxonomy" id="2933946"/>
    <lineage>
        <taxon>Bacteria</taxon>
        <taxon>Bacillati</taxon>
        <taxon>Cyanobacteriota</taxon>
        <taxon>Cyanophyceae</taxon>
        <taxon>Coleofasciculales</taxon>
        <taxon>Coleofasciculaceae</taxon>
        <taxon>Funiculus</taxon>
    </lineage>
</organism>
<sequence length="313" mass="35070">MGYVIATVNMKGGVGKTTLSVNLATCLAKTYGKRVLVVDLDTQISATLSLMSPQDFGKSRKEKRTLRQLVYKAIRPEIPSKLSIQDIIQPYVCTVKGLDLLPGDIDLYDEFLVSEMLHEKAMNGDNNNFIDVWNNFERELIRGILEPVIKDYDFIILDCAPGYNLLTRSGIVASNFYLLPARPEPLSVVGIQLLERRINKLKESHGTESLLNLRMMGIVFIMSGNILSGRYYQQVMQRVSEDFTPTQIFKTRIPMDVNVSKAVDSFTPVVISNPSSSGSKAFIKLTQEFLQKLQVSSGTYKTPESKINLSDLD</sequence>
<name>A0ABV0JSM7_9CYAN</name>
<dbReference type="EMBL" id="JAMPKK010000044">
    <property type="protein sequence ID" value="MEP0866456.1"/>
    <property type="molecule type" value="Genomic_DNA"/>
</dbReference>
<protein>
    <submittedName>
        <fullName evidence="2">ParA family protein</fullName>
    </submittedName>
</protein>
<accession>A0ABV0JSM7</accession>
<feature type="domain" description="AAA" evidence="1">
    <location>
        <begin position="4"/>
        <end position="204"/>
    </location>
</feature>
<comment type="caution">
    <text evidence="2">The sequence shown here is derived from an EMBL/GenBank/DDBJ whole genome shotgun (WGS) entry which is preliminary data.</text>
</comment>
<dbReference type="Pfam" id="PF13614">
    <property type="entry name" value="AAA_31"/>
    <property type="match status" value="1"/>
</dbReference>
<evidence type="ECO:0000313" key="2">
    <source>
        <dbReference type="EMBL" id="MEP0866456.1"/>
    </source>
</evidence>
<dbReference type="SUPFAM" id="SSF52540">
    <property type="entry name" value="P-loop containing nucleoside triphosphate hydrolases"/>
    <property type="match status" value="1"/>
</dbReference>
<dbReference type="Proteomes" id="UP001442494">
    <property type="component" value="Unassembled WGS sequence"/>
</dbReference>
<dbReference type="InterPro" id="IPR027417">
    <property type="entry name" value="P-loop_NTPase"/>
</dbReference>
<evidence type="ECO:0000313" key="3">
    <source>
        <dbReference type="Proteomes" id="UP001442494"/>
    </source>
</evidence>
<dbReference type="InterPro" id="IPR025669">
    <property type="entry name" value="AAA_dom"/>
</dbReference>
<proteinExistence type="predicted"/>
<reference evidence="2 3" key="1">
    <citation type="submission" date="2022-04" db="EMBL/GenBank/DDBJ databases">
        <title>Positive selection, recombination, and allopatry shape intraspecific diversity of widespread and dominant cyanobacteria.</title>
        <authorList>
            <person name="Wei J."/>
            <person name="Shu W."/>
            <person name="Hu C."/>
        </authorList>
    </citation>
    <scope>NUCLEOTIDE SEQUENCE [LARGE SCALE GENOMIC DNA]</scope>
    <source>
        <strain evidence="2 3">GB2-A5</strain>
    </source>
</reference>
<dbReference type="Gene3D" id="3.40.50.300">
    <property type="entry name" value="P-loop containing nucleotide triphosphate hydrolases"/>
    <property type="match status" value="1"/>
</dbReference>